<dbReference type="SUPFAM" id="SSF75217">
    <property type="entry name" value="alpha/beta knot"/>
    <property type="match status" value="1"/>
</dbReference>
<reference evidence="5" key="2">
    <citation type="journal article" date="2014" name="ISME J.">
        <title>Microbial stratification in low pH oxic and suboxic macroscopic growths along an acid mine drainage.</title>
        <authorList>
            <person name="Mendez-Garcia C."/>
            <person name="Mesa V."/>
            <person name="Sprenger R.R."/>
            <person name="Richter M."/>
            <person name="Diez M.S."/>
            <person name="Solano J."/>
            <person name="Bargiela R."/>
            <person name="Golyshina O.V."/>
            <person name="Manteca A."/>
            <person name="Ramos J.L."/>
            <person name="Gallego J.R."/>
            <person name="Llorente I."/>
            <person name="Martins Dos Santos V.A."/>
            <person name="Jensen O.N."/>
            <person name="Pelaez A.I."/>
            <person name="Sanchez J."/>
            <person name="Ferrer M."/>
        </authorList>
    </citation>
    <scope>NUCLEOTIDE SEQUENCE</scope>
</reference>
<protein>
    <submittedName>
        <fullName evidence="5">Protein containing DUF358</fullName>
    </submittedName>
</protein>
<name>T1CXI8_9ZZZZ</name>
<dbReference type="GO" id="GO:0008757">
    <property type="term" value="F:S-adenosylmethionine-dependent methyltransferase activity"/>
    <property type="evidence" value="ECO:0007669"/>
    <property type="project" value="TreeGrafter"/>
</dbReference>
<dbReference type="AlphaFoldDB" id="T1CXI8"/>
<keyword evidence="2" id="KW-0489">Methyltransferase</keyword>
<dbReference type="Pfam" id="PF04013">
    <property type="entry name" value="Methyltrn_RNA_2"/>
    <property type="match status" value="1"/>
</dbReference>
<feature type="non-terminal residue" evidence="5">
    <location>
        <position position="205"/>
    </location>
</feature>
<dbReference type="PANTHER" id="PTHR40703">
    <property type="entry name" value="TRNA (PSEUDOURIDINE(54)-N(1))-METHYLTRANSFERASE"/>
    <property type="match status" value="1"/>
</dbReference>
<dbReference type="InterPro" id="IPR029026">
    <property type="entry name" value="tRNA_m1G_MTases_N"/>
</dbReference>
<comment type="caution">
    <text evidence="5">The sequence shown here is derived from an EMBL/GenBank/DDBJ whole genome shotgun (WGS) entry which is preliminary data.</text>
</comment>
<evidence type="ECO:0000256" key="4">
    <source>
        <dbReference type="ARBA" id="ARBA00022691"/>
    </source>
</evidence>
<dbReference type="Gene3D" id="3.40.1280.10">
    <property type="match status" value="1"/>
</dbReference>
<dbReference type="GO" id="GO:0008175">
    <property type="term" value="F:tRNA methyltransferase activity"/>
    <property type="evidence" value="ECO:0007669"/>
    <property type="project" value="InterPro"/>
</dbReference>
<dbReference type="InterPro" id="IPR007158">
    <property type="entry name" value="TrmY"/>
</dbReference>
<keyword evidence="3" id="KW-0808">Transferase</keyword>
<dbReference type="EMBL" id="AUZY01001453">
    <property type="protein sequence ID" value="EQD74830.1"/>
    <property type="molecule type" value="Genomic_DNA"/>
</dbReference>
<keyword evidence="1" id="KW-0963">Cytoplasm</keyword>
<dbReference type="PANTHER" id="PTHR40703:SF1">
    <property type="entry name" value="TRNA (PSEUDOURIDINE(54)-N(1))-METHYLTRANSFERASE"/>
    <property type="match status" value="1"/>
</dbReference>
<evidence type="ECO:0000256" key="2">
    <source>
        <dbReference type="ARBA" id="ARBA00022603"/>
    </source>
</evidence>
<dbReference type="HAMAP" id="MF_00587">
    <property type="entry name" value="tRNA_methyltr_TrmY"/>
    <property type="match status" value="1"/>
</dbReference>
<proteinExistence type="inferred from homology"/>
<accession>T1CXI8</accession>
<evidence type="ECO:0000256" key="3">
    <source>
        <dbReference type="ARBA" id="ARBA00022679"/>
    </source>
</evidence>
<organism evidence="5">
    <name type="scientific">mine drainage metagenome</name>
    <dbReference type="NCBI Taxonomy" id="410659"/>
    <lineage>
        <taxon>unclassified sequences</taxon>
        <taxon>metagenomes</taxon>
        <taxon>ecological metagenomes</taxon>
    </lineage>
</organism>
<keyword evidence="4" id="KW-0949">S-adenosyl-L-methionine</keyword>
<evidence type="ECO:0000256" key="1">
    <source>
        <dbReference type="ARBA" id="ARBA00022490"/>
    </source>
</evidence>
<reference evidence="5" key="1">
    <citation type="submission" date="2013-08" db="EMBL/GenBank/DDBJ databases">
        <authorList>
            <person name="Mendez C."/>
            <person name="Richter M."/>
            <person name="Ferrer M."/>
            <person name="Sanchez J."/>
        </authorList>
    </citation>
    <scope>NUCLEOTIDE SEQUENCE</scope>
</reference>
<sequence>MRRFLLLTHRVPVHGEFTLNDLAGGGGRIDEIARVVSTAFTLSNDLRRDTELTIVFPATSPAEARRIRLVGSRLRHLNPDERSTAALLKNALVRSIAFPSDFESSPGLIVAAADPVEELRRFLELPNVVWLIEGGGPLREWKGNPAEFSAVLCDPYDPTDGEREVLATSEAVPVSVGPRSLRSSQVIDIVLNELDLREATGEPPT</sequence>
<dbReference type="GO" id="GO:0030488">
    <property type="term" value="P:tRNA methylation"/>
    <property type="evidence" value="ECO:0007669"/>
    <property type="project" value="TreeGrafter"/>
</dbReference>
<gene>
    <name evidence="5" type="ORF">B1B_02448</name>
</gene>
<dbReference type="InterPro" id="IPR029028">
    <property type="entry name" value="Alpha/beta_knot_MTases"/>
</dbReference>
<evidence type="ECO:0000313" key="5">
    <source>
        <dbReference type="EMBL" id="EQD74830.1"/>
    </source>
</evidence>